<evidence type="ECO:0000313" key="9">
    <source>
        <dbReference type="Proteomes" id="UP001190825"/>
    </source>
</evidence>
<protein>
    <recommendedName>
        <fullName evidence="10">Efflux RND transporter periplasmic adaptor subunit</fullName>
    </recommendedName>
</protein>
<keyword evidence="5" id="KW-1133">Transmembrane helix</keyword>
<dbReference type="Proteomes" id="UP001190825">
    <property type="component" value="Unassembled WGS sequence"/>
</dbReference>
<organism evidence="8 9">
    <name type="scientific">Sinorhizobium medicae</name>
    <dbReference type="NCBI Taxonomy" id="110321"/>
    <lineage>
        <taxon>Bacteria</taxon>
        <taxon>Pseudomonadati</taxon>
        <taxon>Pseudomonadota</taxon>
        <taxon>Alphaproteobacteria</taxon>
        <taxon>Hyphomicrobiales</taxon>
        <taxon>Rhizobiaceae</taxon>
        <taxon>Sinorhizobium/Ensifer group</taxon>
        <taxon>Sinorhizobium</taxon>
    </lineage>
</organism>
<evidence type="ECO:0000259" key="6">
    <source>
        <dbReference type="Pfam" id="PF25917"/>
    </source>
</evidence>
<accession>A0ABX4TD58</accession>
<keyword evidence="9" id="KW-1185">Reference proteome</keyword>
<keyword evidence="3" id="KW-0813">Transport</keyword>
<dbReference type="Pfam" id="PF25967">
    <property type="entry name" value="RND-MFP_C"/>
    <property type="match status" value="1"/>
</dbReference>
<keyword evidence="4" id="KW-0175">Coiled coil</keyword>
<evidence type="ECO:0008006" key="10">
    <source>
        <dbReference type="Google" id="ProtNLM"/>
    </source>
</evidence>
<dbReference type="Pfam" id="PF25917">
    <property type="entry name" value="BSH_RND"/>
    <property type="match status" value="1"/>
</dbReference>
<evidence type="ECO:0000313" key="8">
    <source>
        <dbReference type="EMBL" id="PLT94677.1"/>
    </source>
</evidence>
<gene>
    <name evidence="8" type="ORF">BMJ33_30885</name>
</gene>
<proteinExistence type="inferred from homology"/>
<feature type="domain" description="Multidrug resistance protein MdtA-like C-terminal permuted SH3" evidence="7">
    <location>
        <begin position="342"/>
        <end position="397"/>
    </location>
</feature>
<dbReference type="EMBL" id="NBUC01000159">
    <property type="protein sequence ID" value="PLT94677.1"/>
    <property type="molecule type" value="Genomic_DNA"/>
</dbReference>
<dbReference type="InterPro" id="IPR006143">
    <property type="entry name" value="RND_pump_MFP"/>
</dbReference>
<dbReference type="PANTHER" id="PTHR30469:SF33">
    <property type="entry name" value="SLR1207 PROTEIN"/>
    <property type="match status" value="1"/>
</dbReference>
<evidence type="ECO:0000256" key="5">
    <source>
        <dbReference type="SAM" id="Phobius"/>
    </source>
</evidence>
<dbReference type="SUPFAM" id="SSF111369">
    <property type="entry name" value="HlyD-like secretion proteins"/>
    <property type="match status" value="1"/>
</dbReference>
<evidence type="ECO:0000256" key="1">
    <source>
        <dbReference type="ARBA" id="ARBA00004196"/>
    </source>
</evidence>
<evidence type="ECO:0000256" key="2">
    <source>
        <dbReference type="ARBA" id="ARBA00009477"/>
    </source>
</evidence>
<dbReference type="Gene3D" id="2.40.30.170">
    <property type="match status" value="1"/>
</dbReference>
<name>A0ABX4TD58_9HYPH</name>
<dbReference type="Gene3D" id="6.10.140.1990">
    <property type="match status" value="1"/>
</dbReference>
<sequence>MRLRRTHGQTRLLKAEVRLLKSKTRVYVWGLGIAAGVFTIASATGAFDHKTLEPFLTERVALGSIEETVLANGVLEPFRIVRVDGQVSGRLAALHVKLGQAVKSGDLIAEIDPTEWQYNLLTAKANLASSNARCKEAVVRLKEAELNLRRQKTLSGNKAASGADLEKAQALFLAQEAIVEQFGAQIDEKTVAVEVARANLDHTKVSAPMNGVVVAVVTEEGQTLSSNVGVRTIVVLAQLDIMRVVVPISEIDMARVKPGQNVRFTTPEGNRVSISGVLEQIEPAPPSIVDDLSTLSKTGTKTTGAAVYYNAVFSTPNPEGRLRPKMNALVTVISGRTEKAPLVPLSALTNPDARGRYRVQVRTPTGELIERLVTTGLTDKNNAEVLDGLSVSDDVVIPVVVGQ</sequence>
<keyword evidence="5" id="KW-0812">Transmembrane</keyword>
<feature type="transmembrane region" description="Helical" evidence="5">
    <location>
        <begin position="26"/>
        <end position="47"/>
    </location>
</feature>
<dbReference type="InterPro" id="IPR058625">
    <property type="entry name" value="MdtA-like_BSH"/>
</dbReference>
<comment type="caution">
    <text evidence="8">The sequence shown here is derived from an EMBL/GenBank/DDBJ whole genome shotgun (WGS) entry which is preliminary data.</text>
</comment>
<feature type="domain" description="Multidrug resistance protein MdtA-like barrel-sandwich hybrid" evidence="6">
    <location>
        <begin position="79"/>
        <end position="235"/>
    </location>
</feature>
<reference evidence="8 9" key="1">
    <citation type="journal article" date="2018" name="FEMS Microbiol. Ecol.">
        <title>Co-invading symbiotic mutualists of Medicago polymorpha retain high ancestral diversity and contain diverse accessory genomes.</title>
        <authorList>
            <person name="Porter S.S."/>
            <person name="Faber-Hammond J.J."/>
            <person name="Friesen M.L."/>
        </authorList>
    </citation>
    <scope>NUCLEOTIDE SEQUENCE [LARGE SCALE GENOMIC DNA]</scope>
    <source>
        <strain evidence="8 9">Str16</strain>
    </source>
</reference>
<comment type="similarity">
    <text evidence="2">Belongs to the membrane fusion protein (MFP) (TC 8.A.1) family.</text>
</comment>
<dbReference type="Gene3D" id="2.40.50.100">
    <property type="match status" value="1"/>
</dbReference>
<dbReference type="InterPro" id="IPR058627">
    <property type="entry name" value="MdtA-like_C"/>
</dbReference>
<keyword evidence="5" id="KW-0472">Membrane</keyword>
<dbReference type="Gene3D" id="2.40.420.20">
    <property type="match status" value="1"/>
</dbReference>
<comment type="subcellular location">
    <subcellularLocation>
        <location evidence="1">Cell envelope</location>
    </subcellularLocation>
</comment>
<evidence type="ECO:0000256" key="3">
    <source>
        <dbReference type="ARBA" id="ARBA00022448"/>
    </source>
</evidence>
<dbReference type="NCBIfam" id="TIGR01730">
    <property type="entry name" value="RND_mfp"/>
    <property type="match status" value="1"/>
</dbReference>
<dbReference type="InterPro" id="IPR030190">
    <property type="entry name" value="MacA_alpha-hairpin_sf"/>
</dbReference>
<evidence type="ECO:0000259" key="7">
    <source>
        <dbReference type="Pfam" id="PF25967"/>
    </source>
</evidence>
<evidence type="ECO:0000256" key="4">
    <source>
        <dbReference type="ARBA" id="ARBA00023054"/>
    </source>
</evidence>
<dbReference type="PANTHER" id="PTHR30469">
    <property type="entry name" value="MULTIDRUG RESISTANCE PROTEIN MDTA"/>
    <property type="match status" value="1"/>
</dbReference>